<keyword evidence="4" id="KW-0175">Coiled coil</keyword>
<feature type="coiled-coil region" evidence="4">
    <location>
        <begin position="6"/>
        <end position="42"/>
    </location>
</feature>
<evidence type="ECO:0000313" key="6">
    <source>
        <dbReference type="EMBL" id="SFV71603.1"/>
    </source>
</evidence>
<dbReference type="Pfam" id="PF03976">
    <property type="entry name" value="PPK2"/>
    <property type="match status" value="1"/>
</dbReference>
<dbReference type="EMBL" id="FPHM01000279">
    <property type="protein sequence ID" value="SFV71603.1"/>
    <property type="molecule type" value="Genomic_DNA"/>
</dbReference>
<dbReference type="AlphaFoldDB" id="A0A1W1D0S1"/>
<proteinExistence type="inferred from homology"/>
<evidence type="ECO:0000256" key="2">
    <source>
        <dbReference type="ARBA" id="ARBA00022679"/>
    </source>
</evidence>
<dbReference type="NCBIfam" id="TIGR03707">
    <property type="entry name" value="PPK2_P_aer"/>
    <property type="match status" value="1"/>
</dbReference>
<dbReference type="InterPro" id="IPR016898">
    <property type="entry name" value="Polyphosphate_phosphotransfera"/>
</dbReference>
<dbReference type="PIRSF" id="PIRSF028756">
    <property type="entry name" value="PPK2_prd"/>
    <property type="match status" value="1"/>
</dbReference>
<dbReference type="Gene3D" id="3.40.50.300">
    <property type="entry name" value="P-loop containing nucleotide triphosphate hydrolases"/>
    <property type="match status" value="1"/>
</dbReference>
<accession>A0A1W1D0S1</accession>
<dbReference type="PANTHER" id="PTHR34383">
    <property type="entry name" value="POLYPHOSPHATE:AMP PHOSPHOTRANSFERASE-RELATED"/>
    <property type="match status" value="1"/>
</dbReference>
<evidence type="ECO:0000256" key="4">
    <source>
        <dbReference type="SAM" id="Coils"/>
    </source>
</evidence>
<sequence length="307" mass="36866">MKVENMKSIVEALSYLEEELKEEKSKKVLKKLQEDLSLLKTKSGLTQVMNKKKLSKITRNVKYEQDLKNLQVELIKLQNWVFDNKKRVMIIFEGRDAAGKGGSIKRFTQYMNPRKFRVVALQKPTEIELGQFYFQRYFKHLPNEGEITFFDRSWYNRAIVEPVFDFCTPTQYEKFMKQVPEIEHSLIDDGIILIKFWFSISKENQQKRFKERMSNPLKHWKLSPVDQKAQEMWDKVTHYKEEMFSRSHTGFAPWIIVDSNDKKKARLESIRYILSQIPYEGREDAKINTHHDPEIVERYHRRTHSEY</sequence>
<evidence type="ECO:0000256" key="1">
    <source>
        <dbReference type="ARBA" id="ARBA00009924"/>
    </source>
</evidence>
<organism evidence="6">
    <name type="scientific">hydrothermal vent metagenome</name>
    <dbReference type="NCBI Taxonomy" id="652676"/>
    <lineage>
        <taxon>unclassified sequences</taxon>
        <taxon>metagenomes</taxon>
        <taxon>ecological metagenomes</taxon>
    </lineage>
</organism>
<comment type="similarity">
    <text evidence="1">Belongs to the polyphosphate kinase 2 (PPK2) family. Class I subfamily.</text>
</comment>
<dbReference type="InterPro" id="IPR022486">
    <property type="entry name" value="PPK2_PA0141"/>
</dbReference>
<protein>
    <submittedName>
        <fullName evidence="6">Probable UDP-galactose-lipid carrier transferase</fullName>
    </submittedName>
</protein>
<evidence type="ECO:0000256" key="3">
    <source>
        <dbReference type="ARBA" id="ARBA00022777"/>
    </source>
</evidence>
<dbReference type="InterPro" id="IPR022488">
    <property type="entry name" value="PPK2-related"/>
</dbReference>
<name>A0A1W1D0S1_9ZZZZ</name>
<keyword evidence="3" id="KW-0418">Kinase</keyword>
<dbReference type="InterPro" id="IPR027417">
    <property type="entry name" value="P-loop_NTPase"/>
</dbReference>
<dbReference type="PANTHER" id="PTHR34383:SF1">
    <property type="entry name" value="ADP-POLYPHOSPHATE PHOSPHOTRANSFERASE"/>
    <property type="match status" value="1"/>
</dbReference>
<evidence type="ECO:0000259" key="5">
    <source>
        <dbReference type="Pfam" id="PF03976"/>
    </source>
</evidence>
<dbReference type="SUPFAM" id="SSF52540">
    <property type="entry name" value="P-loop containing nucleoside triphosphate hydrolases"/>
    <property type="match status" value="1"/>
</dbReference>
<gene>
    <name evidence="6" type="ORF">MNB_SV-13-1907</name>
</gene>
<reference evidence="6" key="1">
    <citation type="submission" date="2016-10" db="EMBL/GenBank/DDBJ databases">
        <authorList>
            <person name="de Groot N.N."/>
        </authorList>
    </citation>
    <scope>NUCLEOTIDE SEQUENCE</scope>
</reference>
<dbReference type="GO" id="GO:0008976">
    <property type="term" value="F:polyphosphate kinase activity"/>
    <property type="evidence" value="ECO:0007669"/>
    <property type="project" value="InterPro"/>
</dbReference>
<dbReference type="GO" id="GO:0006793">
    <property type="term" value="P:phosphorus metabolic process"/>
    <property type="evidence" value="ECO:0007669"/>
    <property type="project" value="InterPro"/>
</dbReference>
<keyword evidence="2 6" id="KW-0808">Transferase</keyword>
<feature type="domain" description="Polyphosphate kinase-2-related" evidence="5">
    <location>
        <begin position="61"/>
        <end position="282"/>
    </location>
</feature>